<evidence type="ECO:0000256" key="1">
    <source>
        <dbReference type="ARBA" id="ARBA00007692"/>
    </source>
</evidence>
<dbReference type="Gene3D" id="1.25.70.10">
    <property type="entry name" value="Transcription termination factor 3, mitochondrial"/>
    <property type="match status" value="1"/>
</dbReference>
<dbReference type="AlphaFoldDB" id="A0A0K9NQA8"/>
<comment type="caution">
    <text evidence="4">The sequence shown here is derived from an EMBL/GenBank/DDBJ whole genome shotgun (WGS) entry which is preliminary data.</text>
</comment>
<dbReference type="GO" id="GO:0009507">
    <property type="term" value="C:chloroplast"/>
    <property type="evidence" value="ECO:0000318"/>
    <property type="project" value="GO_Central"/>
</dbReference>
<dbReference type="Pfam" id="PF02536">
    <property type="entry name" value="mTERF"/>
    <property type="match status" value="1"/>
</dbReference>
<keyword evidence="3" id="KW-0809">Transit peptide</keyword>
<reference evidence="5" key="1">
    <citation type="journal article" date="2016" name="Nature">
        <title>The genome of the seagrass Zostera marina reveals angiosperm adaptation to the sea.</title>
        <authorList>
            <person name="Olsen J.L."/>
            <person name="Rouze P."/>
            <person name="Verhelst B."/>
            <person name="Lin Y.-C."/>
            <person name="Bayer T."/>
            <person name="Collen J."/>
            <person name="Dattolo E."/>
            <person name="De Paoli E."/>
            <person name="Dittami S."/>
            <person name="Maumus F."/>
            <person name="Michel G."/>
            <person name="Kersting A."/>
            <person name="Lauritano C."/>
            <person name="Lohaus R."/>
            <person name="Toepel M."/>
            <person name="Tonon T."/>
            <person name="Vanneste K."/>
            <person name="Amirebrahimi M."/>
            <person name="Brakel J."/>
            <person name="Bostroem C."/>
            <person name="Chovatia M."/>
            <person name="Grimwood J."/>
            <person name="Jenkins J.W."/>
            <person name="Jueterbock A."/>
            <person name="Mraz A."/>
            <person name="Stam W.T."/>
            <person name="Tice H."/>
            <person name="Bornberg-Bauer E."/>
            <person name="Green P.J."/>
            <person name="Pearson G.A."/>
            <person name="Procaccini G."/>
            <person name="Duarte C.M."/>
            <person name="Schmutz J."/>
            <person name="Reusch T.B.H."/>
            <person name="Van de Peer Y."/>
        </authorList>
    </citation>
    <scope>NUCLEOTIDE SEQUENCE [LARGE SCALE GENOMIC DNA]</scope>
    <source>
        <strain evidence="5">cv. Finnish</strain>
    </source>
</reference>
<comment type="similarity">
    <text evidence="1">Belongs to the mTERF family.</text>
</comment>
<dbReference type="InterPro" id="IPR003690">
    <property type="entry name" value="MTERF"/>
</dbReference>
<keyword evidence="2" id="KW-0806">Transcription termination</keyword>
<evidence type="ECO:0000256" key="3">
    <source>
        <dbReference type="ARBA" id="ARBA00022946"/>
    </source>
</evidence>
<proteinExistence type="inferred from homology"/>
<dbReference type="InterPro" id="IPR038538">
    <property type="entry name" value="MTERF_sf"/>
</dbReference>
<evidence type="ECO:0008006" key="6">
    <source>
        <dbReference type="Google" id="ProtNLM"/>
    </source>
</evidence>
<keyword evidence="5" id="KW-1185">Reference proteome</keyword>
<keyword evidence="2" id="KW-0804">Transcription</keyword>
<dbReference type="Proteomes" id="UP000036987">
    <property type="component" value="Unassembled WGS sequence"/>
</dbReference>
<keyword evidence="2" id="KW-0805">Transcription regulation</keyword>
<evidence type="ECO:0000256" key="2">
    <source>
        <dbReference type="ARBA" id="ARBA00022472"/>
    </source>
</evidence>
<dbReference type="GO" id="GO:0003676">
    <property type="term" value="F:nucleic acid binding"/>
    <property type="evidence" value="ECO:0007669"/>
    <property type="project" value="InterPro"/>
</dbReference>
<dbReference type="GO" id="GO:0009658">
    <property type="term" value="P:chloroplast organization"/>
    <property type="evidence" value="ECO:0000318"/>
    <property type="project" value="GO_Central"/>
</dbReference>
<dbReference type="EMBL" id="LFYR01001841">
    <property type="protein sequence ID" value="KMZ58974.1"/>
    <property type="molecule type" value="Genomic_DNA"/>
</dbReference>
<gene>
    <name evidence="4" type="ORF">ZOSMA_71G00480</name>
</gene>
<evidence type="ECO:0000313" key="4">
    <source>
        <dbReference type="EMBL" id="KMZ58974.1"/>
    </source>
</evidence>
<organism evidence="4 5">
    <name type="scientific">Zostera marina</name>
    <name type="common">Eelgrass</name>
    <dbReference type="NCBI Taxonomy" id="29655"/>
    <lineage>
        <taxon>Eukaryota</taxon>
        <taxon>Viridiplantae</taxon>
        <taxon>Streptophyta</taxon>
        <taxon>Embryophyta</taxon>
        <taxon>Tracheophyta</taxon>
        <taxon>Spermatophyta</taxon>
        <taxon>Magnoliopsida</taxon>
        <taxon>Liliopsida</taxon>
        <taxon>Zosteraceae</taxon>
        <taxon>Zostera</taxon>
    </lineage>
</organism>
<name>A0A0K9NQA8_ZOSMR</name>
<sequence length="329" mass="37932">MTRLPLYVLRNTPKRLEWNERGDEEMLCLCCSSTLPFLYPVSVSLRHRNRRRNLHRPLLISATSSRPSSNKPSRFLPLPKKTDDAQVIPHMLLFDSIGLDFFSLAESNPQIVNTSLSDIKSTIDLLRSIGLSSKDIRRSIDICPEILTTTDITQVLTFLTREVGVDASKLRKVIHRQPRLLISDVSSRLRPTLYFLKILGVRNTAKYTSILTKDVEEKLIPRIDFFLCAGVGTRDARTMARNFPQLLCYDIEENLKPKFQFFEKETGRDLKELRKFPHYFAFDLSERIMPRHSICKERNLFFTLPTLLKPSDEGFRELLEEASSSAAVL</sequence>
<evidence type="ECO:0000313" key="5">
    <source>
        <dbReference type="Proteomes" id="UP000036987"/>
    </source>
</evidence>
<dbReference type="PANTHER" id="PTHR13068">
    <property type="entry name" value="CGI-12 PROTEIN-RELATED"/>
    <property type="match status" value="1"/>
</dbReference>
<dbReference type="SMART" id="SM00733">
    <property type="entry name" value="Mterf"/>
    <property type="match status" value="6"/>
</dbReference>
<dbReference type="PANTHER" id="PTHR13068:SF46">
    <property type="entry name" value="OS03G0360600 PROTEIN"/>
    <property type="match status" value="1"/>
</dbReference>
<dbReference type="GO" id="GO:0006353">
    <property type="term" value="P:DNA-templated transcription termination"/>
    <property type="evidence" value="ECO:0007669"/>
    <property type="project" value="UniProtKB-KW"/>
</dbReference>
<accession>A0A0K9NQA8</accession>
<protein>
    <recommendedName>
        <fullName evidence="6">Mitochondrial transcription termination factor family protein</fullName>
    </recommendedName>
</protein>